<keyword evidence="3" id="KW-1185">Reference proteome</keyword>
<name>A0ABQ0DAH7_9EUKA</name>
<dbReference type="InterPro" id="IPR030564">
    <property type="entry name" value="Myotubularin"/>
</dbReference>
<accession>A0ABQ0DAH7</accession>
<evidence type="ECO:0000259" key="1">
    <source>
        <dbReference type="PROSITE" id="PS51339"/>
    </source>
</evidence>
<dbReference type="PROSITE" id="PS51339">
    <property type="entry name" value="PPASE_MYOTUBULARIN"/>
    <property type="match status" value="1"/>
</dbReference>
<evidence type="ECO:0000313" key="3">
    <source>
        <dbReference type="Proteomes" id="UP001628156"/>
    </source>
</evidence>
<organism evidence="2 3">
    <name type="scientific">Entamoeba nuttalli</name>
    <dbReference type="NCBI Taxonomy" id="412467"/>
    <lineage>
        <taxon>Eukaryota</taxon>
        <taxon>Amoebozoa</taxon>
        <taxon>Evosea</taxon>
        <taxon>Archamoebae</taxon>
        <taxon>Mastigamoebida</taxon>
        <taxon>Entamoebidae</taxon>
        <taxon>Entamoeba</taxon>
    </lineage>
</organism>
<sequence length="920" mass="106094">MTSIVKQAPHLSFKLVKFTTVLEEYWSVVVFHVVVESSNGSYTLYRTSEQLITILCSCIKGIESLSMDKDIEWLKNTEPLFYTKRYLLIFNKCIEKLLENPEFMKELKKQKLLKKDFLPPLNSLKFTKKGKVLFHRNNDPEDLMIDATLMLCTSQLLYLYVYITNNPVSIPYIAIQLPPILVQLSQQSNGAFIVQTSTQSYVFYVSMVDEANKWVHAINKSTIKTMICPKGLLALVNSPRSSPKSTRTPKKNITSKETNGILLLTSYNNETNSLQKKILKDQLRLMATINITGLIQTLNERHIIMKIGQLKHVLSLVLFGAEISTLENVIGEIGFFSESGLVNETIDINELHGSVIFALKEDSKIPNLHGYSRNLDGKEKSHILLAINRMSSSQNENKCNIEYSLFPGENIISIIPETIHLHFNQTKSSVQPIFGTVIVTTARFIFKQQKQLLEIDKSKDLLRTSEHCSGTFHVPVPSIKKIKVRCIELESIKKFYTLLIITKYFNYFYIGYFTDEAQALKLQETLLCLIEKNAQIELFSMGGSIEDRMKLIREDFTRLNIEKYSALKVWNQQLCPTYPPCVVIPSIFNEEELQQCVQFRSKGRIPIVSWISEGNGLLVRSSQPATGITSSRSKIDEQMLTEYAMMSRTHSIKIYDARPKLNANVNRVKGMGSENMKNYGNATITFLNIDNIHKMRDAEDGLFTIIESPLNEENKNVWLKHIKKIIKGVCELCTSIINGNSVLVHCSDGWDRTSQLTSLTMIIMDPYYRTFKGFETIIEKEWSLSGHKFSDRCRHLNGSQSISETSPIFLQFIDSVYQLYSLFPSEFEFNEVFLKELLFQLYSCYFCNFRFNCWNEFNSFGNRVMNFYSFLDYEEEILFSFSNELFNPQSKVLPLDVIKQKQPIFWYNYYGSYSTTHNYM</sequence>
<evidence type="ECO:0000313" key="2">
    <source>
        <dbReference type="EMBL" id="GAB1219855.1"/>
    </source>
</evidence>
<dbReference type="PANTHER" id="PTHR10807">
    <property type="entry name" value="MYOTUBULARIN-RELATED"/>
    <property type="match status" value="1"/>
</dbReference>
<dbReference type="InterPro" id="IPR010569">
    <property type="entry name" value="Myotubularin-like_Pase_dom"/>
</dbReference>
<dbReference type="Proteomes" id="UP001628156">
    <property type="component" value="Unassembled WGS sequence"/>
</dbReference>
<dbReference type="PANTHER" id="PTHR10807:SF8">
    <property type="entry name" value="PHOSPHATIDYLINOSITOL-3-PHOSPHATE PHOSPHATASE"/>
    <property type="match status" value="1"/>
</dbReference>
<dbReference type="InterPro" id="IPR016130">
    <property type="entry name" value="Tyr_Pase_AS"/>
</dbReference>
<proteinExistence type="predicted"/>
<reference evidence="2 3" key="1">
    <citation type="journal article" date="2019" name="PLoS Negl. Trop. Dis.">
        <title>Whole genome sequencing of Entamoeba nuttalli reveals mammalian host-related molecular signatures and a novel octapeptide-repeat surface protein.</title>
        <authorList>
            <person name="Tanaka M."/>
            <person name="Makiuchi T."/>
            <person name="Komiyama T."/>
            <person name="Shiina T."/>
            <person name="Osaki K."/>
            <person name="Tachibana H."/>
        </authorList>
    </citation>
    <scope>NUCLEOTIDE SEQUENCE [LARGE SCALE GENOMIC DNA]</scope>
    <source>
        <strain evidence="2 3">P19-061405</strain>
    </source>
</reference>
<dbReference type="EMBL" id="BAAFRS010000044">
    <property type="protein sequence ID" value="GAB1219855.1"/>
    <property type="molecule type" value="Genomic_DNA"/>
</dbReference>
<gene>
    <name evidence="2" type="ORF">ENUP19_0044G0031</name>
</gene>
<dbReference type="CDD" id="cd14507">
    <property type="entry name" value="PTP-MTM-like"/>
    <property type="match status" value="1"/>
</dbReference>
<comment type="caution">
    <text evidence="2">The sequence shown here is derived from an EMBL/GenBank/DDBJ whole genome shotgun (WGS) entry which is preliminary data.</text>
</comment>
<dbReference type="SUPFAM" id="SSF52799">
    <property type="entry name" value="(Phosphotyrosine protein) phosphatases II"/>
    <property type="match status" value="1"/>
</dbReference>
<dbReference type="InterPro" id="IPR029021">
    <property type="entry name" value="Prot-tyrosine_phosphatase-like"/>
</dbReference>
<feature type="domain" description="Myotubularin phosphatase" evidence="1">
    <location>
        <begin position="528"/>
        <end position="910"/>
    </location>
</feature>
<dbReference type="PROSITE" id="PS00383">
    <property type="entry name" value="TYR_PHOSPHATASE_1"/>
    <property type="match status" value="1"/>
</dbReference>
<dbReference type="Pfam" id="PF06602">
    <property type="entry name" value="Myotub-related"/>
    <property type="match status" value="1"/>
</dbReference>
<protein>
    <recommendedName>
        <fullName evidence="1">Myotubularin phosphatase domain-containing protein</fullName>
    </recommendedName>
</protein>